<reference evidence="1 2" key="1">
    <citation type="journal article" date="2015" name="Biotechnol. Bioeng.">
        <title>Genome sequence and phenotypic characterization of Caulobacter segnis.</title>
        <authorList>
            <person name="Patel S."/>
            <person name="Fletcher B."/>
            <person name="Scott D.C."/>
            <person name="Ely B."/>
        </authorList>
    </citation>
    <scope>NUCLEOTIDE SEQUENCE [LARGE SCALE GENOMIC DNA]</scope>
    <source>
        <strain evidence="1 2">TK0059</strain>
    </source>
</reference>
<evidence type="ECO:0008006" key="3">
    <source>
        <dbReference type="Google" id="ProtNLM"/>
    </source>
</evidence>
<keyword evidence="2" id="KW-1185">Reference proteome</keyword>
<accession>A0ABN5IR35</accession>
<dbReference type="RefSeq" id="WP_013078369.1">
    <property type="nucleotide sequence ID" value="NZ_CP027850.1"/>
</dbReference>
<dbReference type="SUPFAM" id="SSF51430">
    <property type="entry name" value="NAD(P)-linked oxidoreductase"/>
    <property type="match status" value="1"/>
</dbReference>
<sequence length="287" mass="30930">MRYRPFGKSGVAISALTLRLGDAVGHEAPAARDLVLAALDCGVNSIQIDGVMDGLRQGAREAFAAVERQELFVTLRVRGAPEQTLTAAFAALGLDRTNLVLVNDPQGPSLPPALESDLRALRQKDDAPGLGVATRGEIDPVLLGSDLLTAVATPFNLASGLAERQRLRDAERQGLAVFGEDFWPQALREGGRPLPRPSLWRRRTDPLLDIGGYDFLDDTPGWSSDEICLAYALTEPALTSVCVTVDRAAEIQRLASVVDRELPDGVRAQIELARFSAQEREKAASRA</sequence>
<dbReference type="EMBL" id="CP027850">
    <property type="protein sequence ID" value="AVQ01480.1"/>
    <property type="molecule type" value="Genomic_DNA"/>
</dbReference>
<evidence type="ECO:0000313" key="2">
    <source>
        <dbReference type="Proteomes" id="UP000240527"/>
    </source>
</evidence>
<dbReference type="Gene3D" id="3.20.20.100">
    <property type="entry name" value="NADP-dependent oxidoreductase domain"/>
    <property type="match status" value="1"/>
</dbReference>
<dbReference type="Proteomes" id="UP000240527">
    <property type="component" value="Chromosome"/>
</dbReference>
<name>A0ABN5IR35_9CAUL</name>
<dbReference type="InterPro" id="IPR036812">
    <property type="entry name" value="NAD(P)_OxRdtase_dom_sf"/>
</dbReference>
<evidence type="ECO:0000313" key="1">
    <source>
        <dbReference type="EMBL" id="AVQ01480.1"/>
    </source>
</evidence>
<organism evidence="1 2">
    <name type="scientific">Caulobacter segnis</name>
    <dbReference type="NCBI Taxonomy" id="88688"/>
    <lineage>
        <taxon>Bacteria</taxon>
        <taxon>Pseudomonadati</taxon>
        <taxon>Pseudomonadota</taxon>
        <taxon>Alphaproteobacteria</taxon>
        <taxon>Caulobacterales</taxon>
        <taxon>Caulobacteraceae</taxon>
        <taxon>Caulobacter</taxon>
    </lineage>
</organism>
<proteinExistence type="predicted"/>
<gene>
    <name evidence="1" type="ORF">B7G68_06190</name>
</gene>
<protein>
    <recommendedName>
        <fullName evidence="3">NADP-dependent oxidoreductase domain-containing protein</fullName>
    </recommendedName>
</protein>